<comment type="caution">
    <text evidence="1">The sequence shown here is derived from an EMBL/GenBank/DDBJ whole genome shotgun (WGS) entry which is preliminary data.</text>
</comment>
<dbReference type="AlphaFoldDB" id="A0A6A7RUD0"/>
<evidence type="ECO:0000313" key="2">
    <source>
        <dbReference type="Proteomes" id="UP000342300"/>
    </source>
</evidence>
<reference evidence="1 2" key="1">
    <citation type="submission" date="2017-09" db="EMBL/GenBank/DDBJ databases">
        <title>Metagenomic Analysis Reveals Denitrifying Candidatus Accumulibacter and Flanking Population as a Source of N2O.</title>
        <authorList>
            <person name="Gao H."/>
            <person name="Mao Y."/>
            <person name="Zhao X."/>
            <person name="Liu W.-T."/>
            <person name="Zhang T."/>
            <person name="Wells G."/>
        </authorList>
    </citation>
    <scope>NUCLEOTIDE SEQUENCE [LARGE SCALE GENOMIC DNA]</scope>
    <source>
        <strain evidence="1">CANDO_2_IC</strain>
    </source>
</reference>
<name>A0A6A7RUD0_9PROT</name>
<evidence type="ECO:0008006" key="3">
    <source>
        <dbReference type="Google" id="ProtNLM"/>
    </source>
</evidence>
<evidence type="ECO:0000313" key="1">
    <source>
        <dbReference type="EMBL" id="MQM31193.1"/>
    </source>
</evidence>
<protein>
    <recommendedName>
        <fullName evidence="3">ATP-binding protein</fullName>
    </recommendedName>
</protein>
<dbReference type="EMBL" id="PDHS01000279">
    <property type="protein sequence ID" value="MQM31193.1"/>
    <property type="molecule type" value="Genomic_DNA"/>
</dbReference>
<proteinExistence type="predicted"/>
<dbReference type="Pfam" id="PF10923">
    <property type="entry name" value="BrxC_BrxD"/>
    <property type="match status" value="1"/>
</dbReference>
<dbReference type="Proteomes" id="UP000342300">
    <property type="component" value="Unassembled WGS sequence"/>
</dbReference>
<sequence length="425" mass="47712">MAIDRDEARRIRANLLDAPLAPGGYSHFINAGTDWVLDILEREYFKQRLPANAGCFKYLQGPYGSGKTQFIYSLAARAWRNNIATAVINIGIECPFSSPLAIYKHVISGFVAPDINNSHSTDQTGVEFLLQRWVRGKLAEMGVRDGEQPEIEMRQDLERLLKQSAMGSPNQQTTIAIQRLALSILNHHVGGGGVDREVLQWIKGDAVNFPSLRREGIVERANDQNAFERLKAILVYLRKVLGYKGFFLAFDEGTRTGSFKHASLKERQAVENMLTMINDAARPGGFDGVMFLYAATPDFRNDVVSRYTALDARIGGTAFCKGSPMVPLIDLDLLLSDELIVAIANRLREVFARADNIEWDEQIQNSNLTLLMEAEKEVDFITVISPRRFVYHYCLLLQQQADDQHKISESDAQGVAENRPLEYAQ</sequence>
<gene>
    <name evidence="1" type="ORF">CRU78_11985</name>
</gene>
<dbReference type="InterPro" id="IPR021228">
    <property type="entry name" value="BrxD"/>
</dbReference>
<accession>A0A6A7RUD0</accession>
<organism evidence="1 2">
    <name type="scientific">Candidatus Accumulibacter phosphatis</name>
    <dbReference type="NCBI Taxonomy" id="327160"/>
    <lineage>
        <taxon>Bacteria</taxon>
        <taxon>Pseudomonadati</taxon>
        <taxon>Pseudomonadota</taxon>
        <taxon>Betaproteobacteria</taxon>
        <taxon>Candidatus Accumulibacter</taxon>
    </lineage>
</organism>